<evidence type="ECO:0000256" key="10">
    <source>
        <dbReference type="ARBA" id="ARBA00023310"/>
    </source>
</evidence>
<dbReference type="InterPro" id="IPR001469">
    <property type="entry name" value="ATP_synth_F1_dsu/esu"/>
</dbReference>
<evidence type="ECO:0000256" key="5">
    <source>
        <dbReference type="ARBA" id="ARBA00022448"/>
    </source>
</evidence>
<keyword evidence="7 13" id="KW-0406">Ion transport</keyword>
<keyword evidence="8 13" id="KW-0472">Membrane</keyword>
<dbReference type="NCBIfam" id="NF009980">
    <property type="entry name" value="PRK13446.1"/>
    <property type="match status" value="1"/>
</dbReference>
<keyword evidence="9 13" id="KW-0139">CF(1)</keyword>
<proteinExistence type="inferred from homology"/>
<evidence type="ECO:0000256" key="13">
    <source>
        <dbReference type="HAMAP-Rule" id="MF_00530"/>
    </source>
</evidence>
<keyword evidence="13" id="KW-1003">Cell membrane</keyword>
<dbReference type="GO" id="GO:0045259">
    <property type="term" value="C:proton-transporting ATP synthase complex"/>
    <property type="evidence" value="ECO:0007669"/>
    <property type="project" value="UniProtKB-KW"/>
</dbReference>
<keyword evidence="6 13" id="KW-0375">Hydrogen ion transport</keyword>
<protein>
    <recommendedName>
        <fullName evidence="4 13">ATP synthase epsilon chain</fullName>
    </recommendedName>
    <alternativeName>
        <fullName evidence="12 13">ATP synthase F1 sector epsilon subunit</fullName>
    </alternativeName>
    <alternativeName>
        <fullName evidence="11 13">F-ATPase epsilon subunit</fullName>
    </alternativeName>
</protein>
<evidence type="ECO:0000259" key="15">
    <source>
        <dbReference type="Pfam" id="PF00401"/>
    </source>
</evidence>
<name>A0A1M4XUG8_9BACL</name>
<dbReference type="GO" id="GO:0046933">
    <property type="term" value="F:proton-transporting ATP synthase activity, rotational mechanism"/>
    <property type="evidence" value="ECO:0007669"/>
    <property type="project" value="UniProtKB-UniRule"/>
</dbReference>
<dbReference type="SUPFAM" id="SSF46604">
    <property type="entry name" value="Epsilon subunit of F1F0-ATP synthase C-terminal domain"/>
    <property type="match status" value="1"/>
</dbReference>
<dbReference type="Gene3D" id="2.60.15.10">
    <property type="entry name" value="F0F1 ATP synthase delta/epsilon subunit, N-terminal"/>
    <property type="match status" value="1"/>
</dbReference>
<keyword evidence="18" id="KW-1185">Reference proteome</keyword>
<evidence type="ECO:0000256" key="6">
    <source>
        <dbReference type="ARBA" id="ARBA00022781"/>
    </source>
</evidence>
<dbReference type="InterPro" id="IPR036794">
    <property type="entry name" value="ATP_F1_dsu/esu_C_sf"/>
</dbReference>
<evidence type="ECO:0000313" key="18">
    <source>
        <dbReference type="Proteomes" id="UP000184476"/>
    </source>
</evidence>
<reference evidence="17 18" key="1">
    <citation type="submission" date="2016-11" db="EMBL/GenBank/DDBJ databases">
        <authorList>
            <person name="Jaros S."/>
            <person name="Januszkiewicz K."/>
            <person name="Wedrychowicz H."/>
        </authorList>
    </citation>
    <scope>NUCLEOTIDE SEQUENCE [LARGE SCALE GENOMIC DNA]</scope>
    <source>
        <strain evidence="17 18">DSM 44666</strain>
    </source>
</reference>
<evidence type="ECO:0000256" key="7">
    <source>
        <dbReference type="ARBA" id="ARBA00023065"/>
    </source>
</evidence>
<dbReference type="RefSeq" id="WP_073154790.1">
    <property type="nucleotide sequence ID" value="NZ_FQVL01000005.1"/>
</dbReference>
<evidence type="ECO:0000259" key="16">
    <source>
        <dbReference type="Pfam" id="PF02823"/>
    </source>
</evidence>
<accession>A0A1M4XUG8</accession>
<dbReference type="GO" id="GO:0005886">
    <property type="term" value="C:plasma membrane"/>
    <property type="evidence" value="ECO:0007669"/>
    <property type="project" value="UniProtKB-SubCell"/>
</dbReference>
<dbReference type="Proteomes" id="UP000184476">
    <property type="component" value="Unassembled WGS sequence"/>
</dbReference>
<dbReference type="AlphaFoldDB" id="A0A1M4XUG8"/>
<dbReference type="Pfam" id="PF02823">
    <property type="entry name" value="ATP-synt_DE_N"/>
    <property type="match status" value="1"/>
</dbReference>
<dbReference type="PANTHER" id="PTHR13822">
    <property type="entry name" value="ATP SYNTHASE DELTA/EPSILON CHAIN"/>
    <property type="match status" value="1"/>
</dbReference>
<dbReference type="GO" id="GO:0005524">
    <property type="term" value="F:ATP binding"/>
    <property type="evidence" value="ECO:0007669"/>
    <property type="project" value="UniProtKB-UniRule"/>
</dbReference>
<dbReference type="STRING" id="112248.SAMN05444392_105183"/>
<dbReference type="NCBIfam" id="NF001846">
    <property type="entry name" value="PRK00571.1-3"/>
    <property type="match status" value="1"/>
</dbReference>
<evidence type="ECO:0000256" key="11">
    <source>
        <dbReference type="ARBA" id="ARBA00030215"/>
    </source>
</evidence>
<evidence type="ECO:0000256" key="8">
    <source>
        <dbReference type="ARBA" id="ARBA00023136"/>
    </source>
</evidence>
<feature type="domain" description="ATP synthase epsilon subunit C-terminal" evidence="15">
    <location>
        <begin position="83"/>
        <end position="128"/>
    </location>
</feature>
<dbReference type="EMBL" id="FQVL01000005">
    <property type="protein sequence ID" value="SHE96986.1"/>
    <property type="molecule type" value="Genomic_DNA"/>
</dbReference>
<evidence type="ECO:0000256" key="12">
    <source>
        <dbReference type="ARBA" id="ARBA00031795"/>
    </source>
</evidence>
<gene>
    <name evidence="13" type="primary">atpC</name>
    <name evidence="17" type="ORF">SAMN05444392_105183</name>
</gene>
<dbReference type="HAMAP" id="MF_00530">
    <property type="entry name" value="ATP_synth_epsil_bac"/>
    <property type="match status" value="1"/>
</dbReference>
<keyword evidence="10 13" id="KW-0066">ATP synthesis</keyword>
<comment type="similarity">
    <text evidence="3 13 14">Belongs to the ATPase epsilon chain family.</text>
</comment>
<evidence type="ECO:0000256" key="4">
    <source>
        <dbReference type="ARBA" id="ARBA00014480"/>
    </source>
</evidence>
<dbReference type="InterPro" id="IPR020547">
    <property type="entry name" value="ATP_synth_F1_esu_C"/>
</dbReference>
<comment type="subcellular location">
    <subcellularLocation>
        <location evidence="2 13">Cell membrane</location>
        <topology evidence="2 13">Peripheral membrane protein</topology>
    </subcellularLocation>
</comment>
<dbReference type="OrthoDB" id="9804110at2"/>
<dbReference type="PANTHER" id="PTHR13822:SF10">
    <property type="entry name" value="ATP SYNTHASE EPSILON CHAIN, CHLOROPLASTIC"/>
    <property type="match status" value="1"/>
</dbReference>
<dbReference type="Pfam" id="PF00401">
    <property type="entry name" value="ATP-synt_DE"/>
    <property type="match status" value="1"/>
</dbReference>
<dbReference type="NCBIfam" id="NF009977">
    <property type="entry name" value="PRK13442.1"/>
    <property type="match status" value="1"/>
</dbReference>
<dbReference type="SUPFAM" id="SSF51344">
    <property type="entry name" value="Epsilon subunit of F1F0-ATP synthase N-terminal domain"/>
    <property type="match status" value="1"/>
</dbReference>
<dbReference type="InterPro" id="IPR020546">
    <property type="entry name" value="ATP_synth_F1_dsu/esu_N"/>
</dbReference>
<sequence>MQLDIVTPERRVYSEQVTMVIARAAEGDIGILPQHAPLVSPLKVTAVQIKTPKGEQRVAVGGGFIEVRPDHITILAESAELPDEIDLDRAVAAKKRAEERIEQKSISEDDLVRAKVALDRANVRIEVANWKS</sequence>
<comment type="subunit">
    <text evidence="13 14">F-type ATPases have 2 components, CF(1) - the catalytic core - and CF(0) - the membrane proton channel. CF(1) has five subunits: alpha(3), beta(3), gamma(1), delta(1), epsilon(1). CF(0) has three main subunits: a, b and c.</text>
</comment>
<evidence type="ECO:0000256" key="2">
    <source>
        <dbReference type="ARBA" id="ARBA00004202"/>
    </source>
</evidence>
<evidence type="ECO:0000256" key="1">
    <source>
        <dbReference type="ARBA" id="ARBA00003543"/>
    </source>
</evidence>
<evidence type="ECO:0000256" key="14">
    <source>
        <dbReference type="RuleBase" id="RU003656"/>
    </source>
</evidence>
<organism evidence="17 18">
    <name type="scientific">Seinonella peptonophila</name>
    <dbReference type="NCBI Taxonomy" id="112248"/>
    <lineage>
        <taxon>Bacteria</taxon>
        <taxon>Bacillati</taxon>
        <taxon>Bacillota</taxon>
        <taxon>Bacilli</taxon>
        <taxon>Bacillales</taxon>
        <taxon>Thermoactinomycetaceae</taxon>
        <taxon>Seinonella</taxon>
    </lineage>
</organism>
<comment type="function">
    <text evidence="1 13">Produces ATP from ADP in the presence of a proton gradient across the membrane.</text>
</comment>
<evidence type="ECO:0000313" key="17">
    <source>
        <dbReference type="EMBL" id="SHE96986.1"/>
    </source>
</evidence>
<dbReference type="Gene3D" id="1.20.5.440">
    <property type="entry name" value="ATP synthase delta/epsilon subunit, C-terminal domain"/>
    <property type="match status" value="1"/>
</dbReference>
<dbReference type="CDD" id="cd12152">
    <property type="entry name" value="F1-ATPase_delta"/>
    <property type="match status" value="1"/>
</dbReference>
<dbReference type="NCBIfam" id="TIGR01216">
    <property type="entry name" value="ATP_synt_epsi"/>
    <property type="match status" value="1"/>
</dbReference>
<evidence type="ECO:0000256" key="9">
    <source>
        <dbReference type="ARBA" id="ARBA00023196"/>
    </source>
</evidence>
<evidence type="ECO:0000256" key="3">
    <source>
        <dbReference type="ARBA" id="ARBA00005712"/>
    </source>
</evidence>
<keyword evidence="5 13" id="KW-0813">Transport</keyword>
<dbReference type="InterPro" id="IPR036771">
    <property type="entry name" value="ATPsynth_dsu/esu_N"/>
</dbReference>
<feature type="domain" description="ATP synthase F1 complex delta/epsilon subunit N-terminal" evidence="16">
    <location>
        <begin position="1"/>
        <end position="79"/>
    </location>
</feature>